<keyword evidence="4" id="KW-1185">Reference proteome</keyword>
<feature type="domain" description="DUF6451" evidence="2">
    <location>
        <begin position="57"/>
        <end position="88"/>
    </location>
</feature>
<protein>
    <recommendedName>
        <fullName evidence="2">DUF6451 domain-containing protein</fullName>
    </recommendedName>
</protein>
<dbReference type="Pfam" id="PF20049">
    <property type="entry name" value="DUF6451"/>
    <property type="match status" value="1"/>
</dbReference>
<sequence length="164" mass="19055">MSLKLGNESQPYYRSGTTVNGREEEEDKSFTHLGSTVTTDGGTIQGVYSCIKKANGAFVELYSVWRNKNIFVRTKILLLNTNVKSVLLHRTTNKGKKWRWIGHKLHKPQDAIERHTLDWTPQGTRKRGRPETTWKRIKERELQKVRTSWKGNCRRSEQAGEKQD</sequence>
<evidence type="ECO:0000313" key="3">
    <source>
        <dbReference type="EMBL" id="GFG29970.1"/>
    </source>
</evidence>
<dbReference type="AlphaFoldDB" id="A0A6L2PES4"/>
<dbReference type="Proteomes" id="UP000502823">
    <property type="component" value="Unassembled WGS sequence"/>
</dbReference>
<accession>A0A6L2PES4</accession>
<comment type="caution">
    <text evidence="3">The sequence shown here is derived from an EMBL/GenBank/DDBJ whole genome shotgun (WGS) entry which is preliminary data.</text>
</comment>
<proteinExistence type="predicted"/>
<organism evidence="3 4">
    <name type="scientific">Coptotermes formosanus</name>
    <name type="common">Formosan subterranean termite</name>
    <dbReference type="NCBI Taxonomy" id="36987"/>
    <lineage>
        <taxon>Eukaryota</taxon>
        <taxon>Metazoa</taxon>
        <taxon>Ecdysozoa</taxon>
        <taxon>Arthropoda</taxon>
        <taxon>Hexapoda</taxon>
        <taxon>Insecta</taxon>
        <taxon>Pterygota</taxon>
        <taxon>Neoptera</taxon>
        <taxon>Polyneoptera</taxon>
        <taxon>Dictyoptera</taxon>
        <taxon>Blattodea</taxon>
        <taxon>Blattoidea</taxon>
        <taxon>Termitoidae</taxon>
        <taxon>Rhinotermitidae</taxon>
        <taxon>Coptotermes</taxon>
    </lineage>
</organism>
<dbReference type="OrthoDB" id="10059790at2759"/>
<dbReference type="InParanoid" id="A0A6L2PES4"/>
<evidence type="ECO:0000259" key="2">
    <source>
        <dbReference type="Pfam" id="PF20049"/>
    </source>
</evidence>
<gene>
    <name evidence="3" type="ORF">Cfor_11755</name>
</gene>
<reference evidence="4" key="1">
    <citation type="submission" date="2020-01" db="EMBL/GenBank/DDBJ databases">
        <title>Draft genome sequence of the Termite Coptotermes fromosanus.</title>
        <authorList>
            <person name="Itakura S."/>
            <person name="Yosikawa Y."/>
            <person name="Umezawa K."/>
        </authorList>
    </citation>
    <scope>NUCLEOTIDE SEQUENCE [LARGE SCALE GENOMIC DNA]</scope>
</reference>
<feature type="region of interest" description="Disordered" evidence="1">
    <location>
        <begin position="1"/>
        <end position="29"/>
    </location>
</feature>
<dbReference type="EMBL" id="BLKM01010390">
    <property type="protein sequence ID" value="GFG29970.1"/>
    <property type="molecule type" value="Genomic_DNA"/>
</dbReference>
<feature type="compositionally biased region" description="Polar residues" evidence="1">
    <location>
        <begin position="7"/>
        <end position="20"/>
    </location>
</feature>
<dbReference type="InterPro" id="IPR045609">
    <property type="entry name" value="DUF6451"/>
</dbReference>
<evidence type="ECO:0000256" key="1">
    <source>
        <dbReference type="SAM" id="MobiDB-lite"/>
    </source>
</evidence>
<evidence type="ECO:0000313" key="4">
    <source>
        <dbReference type="Proteomes" id="UP000502823"/>
    </source>
</evidence>
<name>A0A6L2PES4_COPFO</name>